<reference evidence="2 3" key="1">
    <citation type="journal article" date="2018" name="Cell">
        <title>The Chara Genome: Secondary Complexity and Implications for Plant Terrestrialization.</title>
        <authorList>
            <person name="Nishiyama T."/>
            <person name="Sakayama H."/>
            <person name="Vries J.D."/>
            <person name="Buschmann H."/>
            <person name="Saint-Marcoux D."/>
            <person name="Ullrich K.K."/>
            <person name="Haas F.B."/>
            <person name="Vanderstraeten L."/>
            <person name="Becker D."/>
            <person name="Lang D."/>
            <person name="Vosolsobe S."/>
            <person name="Rombauts S."/>
            <person name="Wilhelmsson P.K.I."/>
            <person name="Janitza P."/>
            <person name="Kern R."/>
            <person name="Heyl A."/>
            <person name="Rumpler F."/>
            <person name="Villalobos L.I.A.C."/>
            <person name="Clay J.M."/>
            <person name="Skokan R."/>
            <person name="Toyoda A."/>
            <person name="Suzuki Y."/>
            <person name="Kagoshima H."/>
            <person name="Schijlen E."/>
            <person name="Tajeshwar N."/>
            <person name="Catarino B."/>
            <person name="Hetherington A.J."/>
            <person name="Saltykova A."/>
            <person name="Bonnot C."/>
            <person name="Breuninger H."/>
            <person name="Symeonidi A."/>
            <person name="Radhakrishnan G.V."/>
            <person name="Van Nieuwerburgh F."/>
            <person name="Deforce D."/>
            <person name="Chang C."/>
            <person name="Karol K.G."/>
            <person name="Hedrich R."/>
            <person name="Ulvskov P."/>
            <person name="Glockner G."/>
            <person name="Delwiche C.F."/>
            <person name="Petrasek J."/>
            <person name="Van de Peer Y."/>
            <person name="Friml J."/>
            <person name="Beilby M."/>
            <person name="Dolan L."/>
            <person name="Kohara Y."/>
            <person name="Sugano S."/>
            <person name="Fujiyama A."/>
            <person name="Delaux P.-M."/>
            <person name="Quint M."/>
            <person name="TheiBen G."/>
            <person name="Hagemann M."/>
            <person name="Harholt J."/>
            <person name="Dunand C."/>
            <person name="Zachgo S."/>
            <person name="Langdale J."/>
            <person name="Maumus F."/>
            <person name="Straeten D.V.D."/>
            <person name="Gould S.B."/>
            <person name="Rensing S.A."/>
        </authorList>
    </citation>
    <scope>NUCLEOTIDE SEQUENCE [LARGE SCALE GENOMIC DNA]</scope>
    <source>
        <strain evidence="2 3">S276</strain>
    </source>
</reference>
<dbReference type="EMBL" id="BFEA01000064">
    <property type="protein sequence ID" value="GBG65652.1"/>
    <property type="molecule type" value="Genomic_DNA"/>
</dbReference>
<keyword evidence="3" id="KW-1185">Reference proteome</keyword>
<proteinExistence type="predicted"/>
<evidence type="ECO:0000313" key="3">
    <source>
        <dbReference type="Proteomes" id="UP000265515"/>
    </source>
</evidence>
<dbReference type="Proteomes" id="UP000265515">
    <property type="component" value="Unassembled WGS sequence"/>
</dbReference>
<feature type="transmembrane region" description="Helical" evidence="1">
    <location>
        <begin position="28"/>
        <end position="50"/>
    </location>
</feature>
<keyword evidence="1" id="KW-0812">Transmembrane</keyword>
<dbReference type="Gramene" id="GBG65652">
    <property type="protein sequence ID" value="GBG65652"/>
    <property type="gene ID" value="CBR_g51952"/>
</dbReference>
<name>A0A388K6H5_CHABU</name>
<evidence type="ECO:0000256" key="1">
    <source>
        <dbReference type="SAM" id="Phobius"/>
    </source>
</evidence>
<organism evidence="2 3">
    <name type="scientific">Chara braunii</name>
    <name type="common">Braun's stonewort</name>
    <dbReference type="NCBI Taxonomy" id="69332"/>
    <lineage>
        <taxon>Eukaryota</taxon>
        <taxon>Viridiplantae</taxon>
        <taxon>Streptophyta</taxon>
        <taxon>Charophyceae</taxon>
        <taxon>Charales</taxon>
        <taxon>Characeae</taxon>
        <taxon>Chara</taxon>
    </lineage>
</organism>
<keyword evidence="1" id="KW-1133">Transmembrane helix</keyword>
<accession>A0A388K6H5</accession>
<sequence length="297" mass="34723">MNVHLLAAFVFLLVTLFDLIFDNRKWKYAAVVPAVVFSIPGVVWGLWDLVTSPRSIWKRIELAFWQLMMTDLCEQKLYKWRLQGKPLYANPFYNCSVLCKHGQWLTYAAVKPFANFQHQDWKDQFATLGFASEADMQEAIKMLGMSDVKVKPGFNLNEFELLDATKRDLLALENFGGRYYFRMRVNFPNTPVILRFESASGTCKMRINYDAIGEVKDHEVPSSLDSFVFFLDTLLFVHTRERHCCFVLEDFRPHWCSESWGYQLHSTSLPELQRRICANGERVGFTKIYERGVKYTE</sequence>
<keyword evidence="1" id="KW-0472">Membrane</keyword>
<evidence type="ECO:0000313" key="2">
    <source>
        <dbReference type="EMBL" id="GBG65652.1"/>
    </source>
</evidence>
<gene>
    <name evidence="2" type="ORF">CBR_g51952</name>
</gene>
<dbReference type="AlphaFoldDB" id="A0A388K6H5"/>
<protein>
    <submittedName>
        <fullName evidence="2">Uncharacterized protein</fullName>
    </submittedName>
</protein>
<comment type="caution">
    <text evidence="2">The sequence shown here is derived from an EMBL/GenBank/DDBJ whole genome shotgun (WGS) entry which is preliminary data.</text>
</comment>